<keyword evidence="3" id="KW-0808">Transferase</keyword>
<dbReference type="SMART" id="SM00387">
    <property type="entry name" value="HATPase_c"/>
    <property type="match status" value="1"/>
</dbReference>
<dbReference type="PANTHER" id="PTHR42878">
    <property type="entry name" value="TWO-COMPONENT HISTIDINE KINASE"/>
    <property type="match status" value="1"/>
</dbReference>
<evidence type="ECO:0000256" key="6">
    <source>
        <dbReference type="ARBA" id="ARBA00022840"/>
    </source>
</evidence>
<keyword evidence="11" id="KW-1185">Reference proteome</keyword>
<dbReference type="InterPro" id="IPR003594">
    <property type="entry name" value="HATPase_dom"/>
</dbReference>
<organism evidence="10 11">
    <name type="scientific">Methanocella paludicola (strain DSM 17711 / JCM 13418 / NBRC 101707 / SANAE)</name>
    <dbReference type="NCBI Taxonomy" id="304371"/>
    <lineage>
        <taxon>Archaea</taxon>
        <taxon>Methanobacteriati</taxon>
        <taxon>Methanobacteriota</taxon>
        <taxon>Stenosarchaea group</taxon>
        <taxon>Methanomicrobia</taxon>
        <taxon>Methanocellales</taxon>
        <taxon>Methanocellaceae</taxon>
        <taxon>Methanocella</taxon>
    </lineage>
</organism>
<gene>
    <name evidence="10" type="ordered locus">MCP_2254</name>
</gene>
<evidence type="ECO:0000256" key="5">
    <source>
        <dbReference type="ARBA" id="ARBA00022777"/>
    </source>
</evidence>
<keyword evidence="7" id="KW-0902">Two-component regulatory system</keyword>
<evidence type="ECO:0000256" key="3">
    <source>
        <dbReference type="ARBA" id="ARBA00022679"/>
    </source>
</evidence>
<dbReference type="InParanoid" id="D1Z0V4"/>
<reference evidence="10 11" key="2">
    <citation type="journal article" date="2008" name="Int. J. Syst. Evol. Microbiol.">
        <title>Methanocella paludicola gen. nov., sp. nov., a methane-producing archaeon, the first isolate of the lineage 'Rice Cluster I', and proposal of the new archaeal order Methanocellales ord. nov.</title>
        <authorList>
            <person name="Sakai S."/>
            <person name="Imachi H."/>
            <person name="Hanada S."/>
            <person name="Ohashi A."/>
            <person name="Harada H."/>
            <person name="Kamagata Y."/>
        </authorList>
    </citation>
    <scope>NUCLEOTIDE SEQUENCE [LARGE SCALE GENOMIC DNA]</scope>
    <source>
        <strain evidence="11">DSM 17711 / JCM 13418 / NBRC 101707 / SANAE</strain>
    </source>
</reference>
<proteinExistence type="predicted"/>
<feature type="coiled-coil region" evidence="8">
    <location>
        <begin position="8"/>
        <end position="35"/>
    </location>
</feature>
<keyword evidence="6" id="KW-0067">ATP-binding</keyword>
<dbReference type="EC" id="2.7.13.3" evidence="2"/>
<dbReference type="SUPFAM" id="SSF55874">
    <property type="entry name" value="ATPase domain of HSP90 chaperone/DNA topoisomerase II/histidine kinase"/>
    <property type="match status" value="1"/>
</dbReference>
<evidence type="ECO:0000256" key="2">
    <source>
        <dbReference type="ARBA" id="ARBA00012438"/>
    </source>
</evidence>
<dbReference type="SUPFAM" id="SSF55781">
    <property type="entry name" value="GAF domain-like"/>
    <property type="match status" value="1"/>
</dbReference>
<evidence type="ECO:0000256" key="7">
    <source>
        <dbReference type="ARBA" id="ARBA00023012"/>
    </source>
</evidence>
<dbReference type="InterPro" id="IPR029016">
    <property type="entry name" value="GAF-like_dom_sf"/>
</dbReference>
<dbReference type="GO" id="GO:0004673">
    <property type="term" value="F:protein histidine kinase activity"/>
    <property type="evidence" value="ECO:0007669"/>
    <property type="project" value="UniProtKB-EC"/>
</dbReference>
<keyword evidence="8" id="KW-0175">Coiled coil</keyword>
<protein>
    <recommendedName>
        <fullName evidence="2">histidine kinase</fullName>
        <ecNumber evidence="2">2.7.13.3</ecNumber>
    </recommendedName>
</protein>
<dbReference type="Pfam" id="PF02518">
    <property type="entry name" value="HATPase_c"/>
    <property type="match status" value="1"/>
</dbReference>
<name>D1Z0V4_METPS</name>
<reference evidence="11" key="3">
    <citation type="journal article" date="2011" name="PLoS ONE">
        <title>Genome sequence of a mesophilic hydrogenotrophic methanogen Methanocella paludicola, the first cultivated representative of the order Methanocellales.</title>
        <authorList>
            <person name="Sakai S."/>
            <person name="Takaki Y."/>
            <person name="Shimamura S."/>
            <person name="Sekine M."/>
            <person name="Tajima T."/>
            <person name="Kosugi H."/>
            <person name="Ichikawa N."/>
            <person name="Tasumi E."/>
            <person name="Hiraki A.T."/>
            <person name="Shimizu A."/>
            <person name="Kato Y."/>
            <person name="Nishiko R."/>
            <person name="Mori K."/>
            <person name="Fujita N."/>
            <person name="Imachi H."/>
            <person name="Takai K."/>
        </authorList>
    </citation>
    <scope>NUCLEOTIDE SEQUENCE [LARGE SCALE GENOMIC DNA]</scope>
    <source>
        <strain evidence="11">DSM 17711 / JCM 13418 / NBRC 101707 / SANAE</strain>
    </source>
</reference>
<dbReference type="GO" id="GO:0005524">
    <property type="term" value="F:ATP binding"/>
    <property type="evidence" value="ECO:0007669"/>
    <property type="project" value="UniProtKB-KW"/>
</dbReference>
<dbReference type="eggNOG" id="arCOG02357">
    <property type="taxonomic scope" value="Archaea"/>
</dbReference>
<comment type="catalytic activity">
    <reaction evidence="1">
        <text>ATP + protein L-histidine = ADP + protein N-phospho-L-histidine.</text>
        <dbReference type="EC" id="2.7.13.3"/>
    </reaction>
</comment>
<dbReference type="KEGG" id="mpd:MCP_2254"/>
<dbReference type="Gene3D" id="3.30.565.10">
    <property type="entry name" value="Histidine kinase-like ATPase, C-terminal domain"/>
    <property type="match status" value="1"/>
</dbReference>
<accession>D1Z0V4</accession>
<evidence type="ECO:0000256" key="8">
    <source>
        <dbReference type="SAM" id="Coils"/>
    </source>
</evidence>
<keyword evidence="4" id="KW-0547">Nucleotide-binding</keyword>
<dbReference type="InterPro" id="IPR005467">
    <property type="entry name" value="His_kinase_dom"/>
</dbReference>
<dbReference type="STRING" id="304371.MCP_2254"/>
<evidence type="ECO:0000313" key="10">
    <source>
        <dbReference type="EMBL" id="BAI62326.1"/>
    </source>
</evidence>
<dbReference type="InterPro" id="IPR003018">
    <property type="entry name" value="GAF"/>
</dbReference>
<dbReference type="InterPro" id="IPR050351">
    <property type="entry name" value="BphY/WalK/GraS-like"/>
</dbReference>
<dbReference type="PROSITE" id="PS50109">
    <property type="entry name" value="HIS_KIN"/>
    <property type="match status" value="1"/>
</dbReference>
<dbReference type="Pfam" id="PF13185">
    <property type="entry name" value="GAF_2"/>
    <property type="match status" value="1"/>
</dbReference>
<evidence type="ECO:0000313" key="11">
    <source>
        <dbReference type="Proteomes" id="UP000001882"/>
    </source>
</evidence>
<dbReference type="Gene3D" id="3.30.450.40">
    <property type="match status" value="1"/>
</dbReference>
<dbReference type="InterPro" id="IPR004358">
    <property type="entry name" value="Sig_transdc_His_kin-like_C"/>
</dbReference>
<dbReference type="PRINTS" id="PR00344">
    <property type="entry name" value="BCTRLSENSOR"/>
</dbReference>
<dbReference type="GO" id="GO:0030295">
    <property type="term" value="F:protein kinase activator activity"/>
    <property type="evidence" value="ECO:0007669"/>
    <property type="project" value="TreeGrafter"/>
</dbReference>
<evidence type="ECO:0000256" key="4">
    <source>
        <dbReference type="ARBA" id="ARBA00022741"/>
    </source>
</evidence>
<dbReference type="eggNOG" id="arCOG06515">
    <property type="taxonomic scope" value="Archaea"/>
</dbReference>
<sequence length="444" mass="49881">MELEGKSRHELLNIIDRLERQLSEMKDRSDRVASSEEALRLDEARLEALLKLTLMADASEPEIADFALEEAVRLTRSEVGWMGALNEDDTVVLLYNFSSEARKECEVTGKPHSFIVKDGGVWAEPIFTKKPIILNDYPAPHYRKKGFPEGHIPLKRFLAIPVFDGPRVVAVAEVGNKNTDYDRSDVRQLTLLMSGVWRIILNKRAKDALMESKSQAELYVDLMGHDINNMNQVALGFLELAIEKLDKDGKLETADRYLLEKPIDTLNNSARLIKNVKKLQSAREGGLKRRMVDACAMLASVVGEYSDIPGRDITIHYTPSEGCYVMANDLLRDVFSNIVGNSVKHSPADRTLEIWVSVLKVRAEGVDHYTIFFEDNGPGISDMKKAEIFGRLEKKSRRSIISGLGLGLVKTLVDDYGGKVWAEDRVRGDYTQGTRFVVMLPAAR</sequence>
<dbReference type="CDD" id="cd00075">
    <property type="entry name" value="HATPase"/>
    <property type="match status" value="1"/>
</dbReference>
<dbReference type="OrthoDB" id="8127at2157"/>
<dbReference type="AlphaFoldDB" id="D1Z0V4"/>
<dbReference type="InterPro" id="IPR036890">
    <property type="entry name" value="HATPase_C_sf"/>
</dbReference>
<reference evidence="10 11" key="1">
    <citation type="journal article" date="2007" name="Appl. Environ. Microbiol.">
        <title>Isolation of key methanogens for global methane emission from rice paddy fields: a novel isolate affiliated with the clone cluster rice cluster I.</title>
        <authorList>
            <person name="Sakai S."/>
            <person name="Imachi H."/>
            <person name="Sekiguchi Y."/>
            <person name="Ohashi A."/>
            <person name="Harada H."/>
            <person name="Kamagata Y."/>
        </authorList>
    </citation>
    <scope>NUCLEOTIDE SEQUENCE [LARGE SCALE GENOMIC DNA]</scope>
    <source>
        <strain evidence="11">DSM 17711 / JCM 13418 / NBRC 101707 / SANAE</strain>
    </source>
</reference>
<evidence type="ECO:0000259" key="9">
    <source>
        <dbReference type="PROSITE" id="PS50109"/>
    </source>
</evidence>
<dbReference type="PANTHER" id="PTHR42878:SF7">
    <property type="entry name" value="SENSOR HISTIDINE KINASE GLRK"/>
    <property type="match status" value="1"/>
</dbReference>
<dbReference type="EMBL" id="AP011532">
    <property type="protein sequence ID" value="BAI62326.1"/>
    <property type="molecule type" value="Genomic_DNA"/>
</dbReference>
<evidence type="ECO:0000256" key="1">
    <source>
        <dbReference type="ARBA" id="ARBA00000085"/>
    </source>
</evidence>
<dbReference type="Proteomes" id="UP000001882">
    <property type="component" value="Chromosome"/>
</dbReference>
<dbReference type="GO" id="GO:0007234">
    <property type="term" value="P:osmosensory signaling via phosphorelay pathway"/>
    <property type="evidence" value="ECO:0007669"/>
    <property type="project" value="TreeGrafter"/>
</dbReference>
<keyword evidence="5 10" id="KW-0418">Kinase</keyword>
<dbReference type="GO" id="GO:0000156">
    <property type="term" value="F:phosphorelay response regulator activity"/>
    <property type="evidence" value="ECO:0007669"/>
    <property type="project" value="TreeGrafter"/>
</dbReference>
<feature type="domain" description="Histidine kinase" evidence="9">
    <location>
        <begin position="222"/>
        <end position="444"/>
    </location>
</feature>